<name>A0A9W4UVE1_9PLEO</name>
<sequence length="121" mass="13959">MTQCPSSLVMLNGKGMISNPSSRFPLTFIFKSSTTNPILECDLENSRHRGFNIEGRNLDEWSKHCQSERWRGPRYVSFMPCDYIHLVHITIDQITLRQPAKKGDPSRTMTRWQTATSSIKL</sequence>
<dbReference type="EMBL" id="CAOQHR010000013">
    <property type="protein sequence ID" value="CAI6342179.1"/>
    <property type="molecule type" value="Genomic_DNA"/>
</dbReference>
<accession>A0A9W4UVE1</accession>
<feature type="region of interest" description="Disordered" evidence="1">
    <location>
        <begin position="100"/>
        <end position="121"/>
    </location>
</feature>
<protein>
    <submittedName>
        <fullName evidence="2">Uncharacterized protein</fullName>
    </submittedName>
</protein>
<keyword evidence="3" id="KW-1185">Reference proteome</keyword>
<dbReference type="Proteomes" id="UP001152607">
    <property type="component" value="Unassembled WGS sequence"/>
</dbReference>
<feature type="compositionally biased region" description="Polar residues" evidence="1">
    <location>
        <begin position="107"/>
        <end position="121"/>
    </location>
</feature>
<comment type="caution">
    <text evidence="2">The sequence shown here is derived from an EMBL/GenBank/DDBJ whole genome shotgun (WGS) entry which is preliminary data.</text>
</comment>
<gene>
    <name evidence="2" type="ORF">PDIGIT_LOCUS15384</name>
</gene>
<dbReference type="AlphaFoldDB" id="A0A9W4UVE1"/>
<proteinExistence type="predicted"/>
<reference evidence="2" key="1">
    <citation type="submission" date="2023-01" db="EMBL/GenBank/DDBJ databases">
        <authorList>
            <person name="Van Ghelder C."/>
            <person name="Rancurel C."/>
        </authorList>
    </citation>
    <scope>NUCLEOTIDE SEQUENCE</scope>
    <source>
        <strain evidence="2">CNCM I-4278</strain>
    </source>
</reference>
<organism evidence="2 3">
    <name type="scientific">Periconia digitata</name>
    <dbReference type="NCBI Taxonomy" id="1303443"/>
    <lineage>
        <taxon>Eukaryota</taxon>
        <taxon>Fungi</taxon>
        <taxon>Dikarya</taxon>
        <taxon>Ascomycota</taxon>
        <taxon>Pezizomycotina</taxon>
        <taxon>Dothideomycetes</taxon>
        <taxon>Pleosporomycetidae</taxon>
        <taxon>Pleosporales</taxon>
        <taxon>Massarineae</taxon>
        <taxon>Periconiaceae</taxon>
        <taxon>Periconia</taxon>
    </lineage>
</organism>
<evidence type="ECO:0000313" key="3">
    <source>
        <dbReference type="Proteomes" id="UP001152607"/>
    </source>
</evidence>
<evidence type="ECO:0000313" key="2">
    <source>
        <dbReference type="EMBL" id="CAI6342179.1"/>
    </source>
</evidence>
<evidence type="ECO:0000256" key="1">
    <source>
        <dbReference type="SAM" id="MobiDB-lite"/>
    </source>
</evidence>